<reference evidence="6" key="1">
    <citation type="submission" date="2012-12" db="EMBL/GenBank/DDBJ databases">
        <authorList>
            <person name="Hellsten U."/>
            <person name="Grimwood J."/>
            <person name="Chapman J.A."/>
            <person name="Shapiro H."/>
            <person name="Aerts A."/>
            <person name="Otillar R.P."/>
            <person name="Terry A.Y."/>
            <person name="Boore J.L."/>
            <person name="Simakov O."/>
            <person name="Marletaz F."/>
            <person name="Cho S.-J."/>
            <person name="Edsinger-Gonzales E."/>
            <person name="Havlak P."/>
            <person name="Kuo D.-H."/>
            <person name="Larsson T."/>
            <person name="Lv J."/>
            <person name="Arendt D."/>
            <person name="Savage R."/>
            <person name="Osoegawa K."/>
            <person name="de Jong P."/>
            <person name="Lindberg D.R."/>
            <person name="Seaver E.C."/>
            <person name="Weisblat D.A."/>
            <person name="Putnam N.H."/>
            <person name="Grigoriev I.V."/>
            <person name="Rokhsar D.S."/>
        </authorList>
    </citation>
    <scope>NUCLEOTIDE SEQUENCE</scope>
    <source>
        <strain evidence="6">I ESC-2004</strain>
    </source>
</reference>
<organism evidence="4">
    <name type="scientific">Capitella teleta</name>
    <name type="common">Polychaete worm</name>
    <dbReference type="NCBI Taxonomy" id="283909"/>
    <lineage>
        <taxon>Eukaryota</taxon>
        <taxon>Metazoa</taxon>
        <taxon>Spiralia</taxon>
        <taxon>Lophotrochozoa</taxon>
        <taxon>Annelida</taxon>
        <taxon>Polychaeta</taxon>
        <taxon>Sedentaria</taxon>
        <taxon>Scolecida</taxon>
        <taxon>Capitellidae</taxon>
        <taxon>Capitella</taxon>
    </lineage>
</organism>
<dbReference type="EMBL" id="AMQN01002564">
    <property type="status" value="NOT_ANNOTATED_CDS"/>
    <property type="molecule type" value="Genomic_DNA"/>
</dbReference>
<reference evidence="4 6" key="2">
    <citation type="journal article" date="2013" name="Nature">
        <title>Insights into bilaterian evolution from three spiralian genomes.</title>
        <authorList>
            <person name="Simakov O."/>
            <person name="Marletaz F."/>
            <person name="Cho S.J."/>
            <person name="Edsinger-Gonzales E."/>
            <person name="Havlak P."/>
            <person name="Hellsten U."/>
            <person name="Kuo D.H."/>
            <person name="Larsson T."/>
            <person name="Lv J."/>
            <person name="Arendt D."/>
            <person name="Savage R."/>
            <person name="Osoegawa K."/>
            <person name="de Jong P."/>
            <person name="Grimwood J."/>
            <person name="Chapman J.A."/>
            <person name="Shapiro H."/>
            <person name="Aerts A."/>
            <person name="Otillar R.P."/>
            <person name="Terry A.Y."/>
            <person name="Boore J.L."/>
            <person name="Grigoriev I.V."/>
            <person name="Lindberg D.R."/>
            <person name="Seaver E.C."/>
            <person name="Weisblat D.A."/>
            <person name="Putnam N.H."/>
            <person name="Rokhsar D.S."/>
        </authorList>
    </citation>
    <scope>NUCLEOTIDE SEQUENCE</scope>
    <source>
        <strain evidence="4 6">I ESC-2004</strain>
    </source>
</reference>
<evidence type="ECO:0000313" key="6">
    <source>
        <dbReference type="Proteomes" id="UP000014760"/>
    </source>
</evidence>
<dbReference type="STRING" id="283909.R7TSN0"/>
<dbReference type="EMBL" id="KB309538">
    <property type="protein sequence ID" value="ELT94035.1"/>
    <property type="molecule type" value="Genomic_DNA"/>
</dbReference>
<dbReference type="AlphaFoldDB" id="R7TSN0"/>
<name>R7TSN0_CAPTE</name>
<keyword evidence="1" id="KW-0853">WD repeat</keyword>
<dbReference type="OrthoDB" id="2325716at2759"/>
<dbReference type="Proteomes" id="UP000014760">
    <property type="component" value="Unassembled WGS sequence"/>
</dbReference>
<dbReference type="InterPro" id="IPR057588">
    <property type="entry name" value="NWD1/2-like_WH"/>
</dbReference>
<dbReference type="PANTHER" id="PTHR19871:SF14">
    <property type="entry name" value="DUF4062 DOMAIN-CONTAINING PROTEIN"/>
    <property type="match status" value="1"/>
</dbReference>
<evidence type="ECO:0000313" key="5">
    <source>
        <dbReference type="EnsemblMetazoa" id="CapteP111244"/>
    </source>
</evidence>
<dbReference type="OMA" id="MEEIHRY"/>
<protein>
    <recommendedName>
        <fullName evidence="3">NWD1/2-like winged helix-turn-helix domain-containing protein</fullName>
    </recommendedName>
</protein>
<gene>
    <name evidence="4" type="ORF">CAPTEDRAFT_111244</name>
</gene>
<evidence type="ECO:0000256" key="2">
    <source>
        <dbReference type="ARBA" id="ARBA00022737"/>
    </source>
</evidence>
<feature type="non-terminal residue" evidence="4">
    <location>
        <position position="221"/>
    </location>
</feature>
<dbReference type="PANTHER" id="PTHR19871">
    <property type="entry name" value="BETA TRANSDUCIN-RELATED PROTEIN"/>
    <property type="match status" value="1"/>
</dbReference>
<dbReference type="Pfam" id="PF25469">
    <property type="entry name" value="WHD_NWD1"/>
    <property type="match status" value="1"/>
</dbReference>
<sequence length="221" mass="25683">MLRDKYTCFENVKARINDPECIIELGPLCDSIGEAIMTAYMEGAQRRLQEEQKSLVVSVFEECRQPLFLKLVMDSALQWSSFTPVSSLRVARNVHEAISHLFEALEVKYGSVFVPRALGYLTSSQGGLTGIEMEDLLSCDNEVLNEVYKYHDPPLQEAIRIPSLMWARLQDELQQYLIERLVDSKTVMAWYHRQFWEAATERFLSTAEIKKEFHRRMAEMY</sequence>
<dbReference type="EnsemblMetazoa" id="CapteT111244">
    <property type="protein sequence ID" value="CapteP111244"/>
    <property type="gene ID" value="CapteG111244"/>
</dbReference>
<keyword evidence="2" id="KW-0677">Repeat</keyword>
<feature type="domain" description="NWD1/2-like winged helix-turn-helix" evidence="3">
    <location>
        <begin position="91"/>
        <end position="207"/>
    </location>
</feature>
<proteinExistence type="predicted"/>
<dbReference type="HOGENOM" id="CLU_104033_0_0_1"/>
<accession>R7TSN0</accession>
<dbReference type="InterPro" id="IPR052752">
    <property type="entry name" value="NACHT-WD_repeat"/>
</dbReference>
<keyword evidence="6" id="KW-1185">Reference proteome</keyword>
<reference evidence="5" key="3">
    <citation type="submission" date="2015-06" db="UniProtKB">
        <authorList>
            <consortium name="EnsemblMetazoa"/>
        </authorList>
    </citation>
    <scope>IDENTIFICATION</scope>
</reference>
<evidence type="ECO:0000313" key="4">
    <source>
        <dbReference type="EMBL" id="ELT94035.1"/>
    </source>
</evidence>
<evidence type="ECO:0000256" key="1">
    <source>
        <dbReference type="ARBA" id="ARBA00022574"/>
    </source>
</evidence>
<evidence type="ECO:0000259" key="3">
    <source>
        <dbReference type="Pfam" id="PF25469"/>
    </source>
</evidence>